<reference evidence="2 3" key="1">
    <citation type="journal article" date="2023" name="Hortic Res">
        <title>Pangenome of water caltrop reveals structural variations and asymmetric subgenome divergence after allopolyploidization.</title>
        <authorList>
            <person name="Zhang X."/>
            <person name="Chen Y."/>
            <person name="Wang L."/>
            <person name="Yuan Y."/>
            <person name="Fang M."/>
            <person name="Shi L."/>
            <person name="Lu R."/>
            <person name="Comes H.P."/>
            <person name="Ma Y."/>
            <person name="Chen Y."/>
            <person name="Huang G."/>
            <person name="Zhou Y."/>
            <person name="Zheng Z."/>
            <person name="Qiu Y."/>
        </authorList>
    </citation>
    <scope>NUCLEOTIDE SEQUENCE [LARGE SCALE GENOMIC DNA]</scope>
    <source>
        <strain evidence="2">F231</strain>
    </source>
</reference>
<accession>A0AAN7R2V1</accession>
<keyword evidence="3" id="KW-1185">Reference proteome</keyword>
<sequence>MMNIISADLYLRALKKLFICGFLCLAFPGEEWGTAVFFDACLLLPFYFGCISKAGWLWTKYECNLKPAFLGGCNPTHTTTTFHSLSSRNNEFYILLVLVSRYGSFLLFVDLVAFLCLLQIQRR</sequence>
<proteinExistence type="predicted"/>
<name>A0AAN7R2V1_TRANT</name>
<dbReference type="EMBL" id="JAXQNO010000013">
    <property type="protein sequence ID" value="KAK4786140.1"/>
    <property type="molecule type" value="Genomic_DNA"/>
</dbReference>
<keyword evidence="1" id="KW-0472">Membrane</keyword>
<gene>
    <name evidence="2" type="ORF">SAY86_002829</name>
</gene>
<keyword evidence="1" id="KW-1133">Transmembrane helix</keyword>
<organism evidence="2 3">
    <name type="scientific">Trapa natans</name>
    <name type="common">Water chestnut</name>
    <dbReference type="NCBI Taxonomy" id="22666"/>
    <lineage>
        <taxon>Eukaryota</taxon>
        <taxon>Viridiplantae</taxon>
        <taxon>Streptophyta</taxon>
        <taxon>Embryophyta</taxon>
        <taxon>Tracheophyta</taxon>
        <taxon>Spermatophyta</taxon>
        <taxon>Magnoliopsida</taxon>
        <taxon>eudicotyledons</taxon>
        <taxon>Gunneridae</taxon>
        <taxon>Pentapetalae</taxon>
        <taxon>rosids</taxon>
        <taxon>malvids</taxon>
        <taxon>Myrtales</taxon>
        <taxon>Lythraceae</taxon>
        <taxon>Trapa</taxon>
    </lineage>
</organism>
<evidence type="ECO:0000256" key="1">
    <source>
        <dbReference type="SAM" id="Phobius"/>
    </source>
</evidence>
<keyword evidence="1" id="KW-0812">Transmembrane</keyword>
<dbReference type="Proteomes" id="UP001346149">
    <property type="component" value="Unassembled WGS sequence"/>
</dbReference>
<dbReference type="AlphaFoldDB" id="A0AAN7R2V1"/>
<evidence type="ECO:0000313" key="2">
    <source>
        <dbReference type="EMBL" id="KAK4786140.1"/>
    </source>
</evidence>
<comment type="caution">
    <text evidence="2">The sequence shown here is derived from an EMBL/GenBank/DDBJ whole genome shotgun (WGS) entry which is preliminary data.</text>
</comment>
<protein>
    <submittedName>
        <fullName evidence="2">Uncharacterized protein</fullName>
    </submittedName>
</protein>
<feature type="transmembrane region" description="Helical" evidence="1">
    <location>
        <begin position="92"/>
        <end position="118"/>
    </location>
</feature>
<evidence type="ECO:0000313" key="3">
    <source>
        <dbReference type="Proteomes" id="UP001346149"/>
    </source>
</evidence>